<name>A0A9W7EHF3_9STRA</name>
<protein>
    <submittedName>
        <fullName evidence="1">Uncharacterized protein</fullName>
    </submittedName>
</protein>
<evidence type="ECO:0000313" key="1">
    <source>
        <dbReference type="EMBL" id="GMH76873.1"/>
    </source>
</evidence>
<dbReference type="Proteomes" id="UP001165122">
    <property type="component" value="Unassembled WGS sequence"/>
</dbReference>
<sequence length="102" mass="11652">MTTAKCEKVSEDDDMDCVDEIEINIEIKRDEGERFEREEEDRHREERTGFAAVKEEKPVVVKEEPRTASTQDEEYDALVMIDEGSLLYVSPSVVALRGGRDG</sequence>
<reference evidence="2" key="1">
    <citation type="journal article" date="2023" name="Commun. Biol.">
        <title>Genome analysis of Parmales, the sister group of diatoms, reveals the evolutionary specialization of diatoms from phago-mixotrophs to photoautotrophs.</title>
        <authorList>
            <person name="Ban H."/>
            <person name="Sato S."/>
            <person name="Yoshikawa S."/>
            <person name="Yamada K."/>
            <person name="Nakamura Y."/>
            <person name="Ichinomiya M."/>
            <person name="Sato N."/>
            <person name="Blanc-Mathieu R."/>
            <person name="Endo H."/>
            <person name="Kuwata A."/>
            <person name="Ogata H."/>
        </authorList>
    </citation>
    <scope>NUCLEOTIDE SEQUENCE [LARGE SCALE GENOMIC DNA]</scope>
    <source>
        <strain evidence="2">NIES 3700</strain>
    </source>
</reference>
<organism evidence="1 2">
    <name type="scientific">Triparma laevis f. longispina</name>
    <dbReference type="NCBI Taxonomy" id="1714387"/>
    <lineage>
        <taxon>Eukaryota</taxon>
        <taxon>Sar</taxon>
        <taxon>Stramenopiles</taxon>
        <taxon>Ochrophyta</taxon>
        <taxon>Bolidophyceae</taxon>
        <taxon>Parmales</taxon>
        <taxon>Triparmaceae</taxon>
        <taxon>Triparma</taxon>
    </lineage>
</organism>
<gene>
    <name evidence="1" type="ORF">TrLO_g5092</name>
</gene>
<dbReference type="AlphaFoldDB" id="A0A9W7EHF3"/>
<comment type="caution">
    <text evidence="1">The sequence shown here is derived from an EMBL/GenBank/DDBJ whole genome shotgun (WGS) entry which is preliminary data.</text>
</comment>
<accession>A0A9W7EHF3</accession>
<dbReference type="EMBL" id="BRXW01000783">
    <property type="protein sequence ID" value="GMH76873.1"/>
    <property type="molecule type" value="Genomic_DNA"/>
</dbReference>
<keyword evidence="2" id="KW-1185">Reference proteome</keyword>
<proteinExistence type="predicted"/>
<evidence type="ECO:0000313" key="2">
    <source>
        <dbReference type="Proteomes" id="UP001165122"/>
    </source>
</evidence>